<feature type="domain" description="B12-binding" evidence="1">
    <location>
        <begin position="106"/>
        <end position="234"/>
    </location>
</feature>
<dbReference type="Pfam" id="PF02607">
    <property type="entry name" value="B12-binding_2"/>
    <property type="match status" value="1"/>
</dbReference>
<dbReference type="InterPro" id="IPR036594">
    <property type="entry name" value="Meth_synthase_dom"/>
</dbReference>
<evidence type="ECO:0000313" key="2">
    <source>
        <dbReference type="EMBL" id="CAA9528916.1"/>
    </source>
</evidence>
<sequence>MPPAESRRPASLPGDDLAELRAAYLDAILAPEARVARRLVLEAAEAGAPVARIYLDVLRPALHEIGRLWEEAKIGVAQEHLATQITQSVLAELSLSLTGNEAVGAGRRALVSCSPGELHVLGGQMVADFLEADGWEVLLLGADVPAGEVAALALEHEVELVALSTALPAHLLAAGVTCAALRRLPEPPFIVAGGQAYAGDRRRALAVGADELAEDPEGLLRLLAARNAADGHTAG</sequence>
<protein>
    <recommendedName>
        <fullName evidence="1">B12-binding domain-containing protein</fullName>
    </recommendedName>
</protein>
<dbReference type="EMBL" id="CADCVS010000474">
    <property type="protein sequence ID" value="CAA9528916.1"/>
    <property type="molecule type" value="Genomic_DNA"/>
</dbReference>
<proteinExistence type="predicted"/>
<dbReference type="AlphaFoldDB" id="A0A6J4TR86"/>
<gene>
    <name evidence="2" type="ORF">AVDCRST_MAG30-3613</name>
</gene>
<dbReference type="InterPro" id="IPR036724">
    <property type="entry name" value="Cobalamin-bd_sf"/>
</dbReference>
<accession>A0A6J4TR86</accession>
<dbReference type="Pfam" id="PF02310">
    <property type="entry name" value="B12-binding"/>
    <property type="match status" value="1"/>
</dbReference>
<name>A0A6J4TR86_9ACTN</name>
<dbReference type="SUPFAM" id="SSF52242">
    <property type="entry name" value="Cobalamin (vitamin B12)-binding domain"/>
    <property type="match status" value="1"/>
</dbReference>
<dbReference type="GO" id="GO:0031419">
    <property type="term" value="F:cobalamin binding"/>
    <property type="evidence" value="ECO:0007669"/>
    <property type="project" value="InterPro"/>
</dbReference>
<dbReference type="GO" id="GO:0046872">
    <property type="term" value="F:metal ion binding"/>
    <property type="evidence" value="ECO:0007669"/>
    <property type="project" value="InterPro"/>
</dbReference>
<dbReference type="Gene3D" id="3.40.50.280">
    <property type="entry name" value="Cobalamin-binding domain"/>
    <property type="match status" value="1"/>
</dbReference>
<dbReference type="InterPro" id="IPR003759">
    <property type="entry name" value="Cbl-bd_cap"/>
</dbReference>
<evidence type="ECO:0000259" key="1">
    <source>
        <dbReference type="PROSITE" id="PS51332"/>
    </source>
</evidence>
<dbReference type="PROSITE" id="PS51332">
    <property type="entry name" value="B12_BINDING"/>
    <property type="match status" value="1"/>
</dbReference>
<dbReference type="Gene3D" id="1.10.1240.10">
    <property type="entry name" value="Methionine synthase domain"/>
    <property type="match status" value="1"/>
</dbReference>
<organism evidence="2">
    <name type="scientific">uncultured Solirubrobacteraceae bacterium</name>
    <dbReference type="NCBI Taxonomy" id="1162706"/>
    <lineage>
        <taxon>Bacteria</taxon>
        <taxon>Bacillati</taxon>
        <taxon>Actinomycetota</taxon>
        <taxon>Thermoleophilia</taxon>
        <taxon>Solirubrobacterales</taxon>
        <taxon>Solirubrobacteraceae</taxon>
        <taxon>environmental samples</taxon>
    </lineage>
</organism>
<reference evidence="2" key="1">
    <citation type="submission" date="2020-02" db="EMBL/GenBank/DDBJ databases">
        <authorList>
            <person name="Meier V. D."/>
        </authorList>
    </citation>
    <scope>NUCLEOTIDE SEQUENCE</scope>
    <source>
        <strain evidence="2">AVDCRST_MAG30</strain>
    </source>
</reference>
<dbReference type="InterPro" id="IPR006158">
    <property type="entry name" value="Cobalamin-bd"/>
</dbReference>